<dbReference type="AlphaFoldDB" id="A0A0F9CQV3"/>
<evidence type="ECO:0000313" key="1">
    <source>
        <dbReference type="EMBL" id="KKK98971.1"/>
    </source>
</evidence>
<dbReference type="Pfam" id="PF02596">
    <property type="entry name" value="DUF169"/>
    <property type="match status" value="1"/>
</dbReference>
<proteinExistence type="predicted"/>
<evidence type="ECO:0008006" key="2">
    <source>
        <dbReference type="Google" id="ProtNLM"/>
    </source>
</evidence>
<name>A0A0F9CQV3_9ZZZZ</name>
<dbReference type="EMBL" id="LAZR01045391">
    <property type="protein sequence ID" value="KKK98971.1"/>
    <property type="molecule type" value="Genomic_DNA"/>
</dbReference>
<dbReference type="PANTHER" id="PTHR37954:SF3">
    <property type="entry name" value="DUF169 DOMAIN-CONTAINING PROTEIN"/>
    <property type="match status" value="1"/>
</dbReference>
<dbReference type="InterPro" id="IPR003748">
    <property type="entry name" value="DUF169"/>
</dbReference>
<accession>A0A0F9CQV3</accession>
<comment type="caution">
    <text evidence="1">The sequence shown here is derived from an EMBL/GenBank/DDBJ whole genome shotgun (WGS) entry which is preliminary data.</text>
</comment>
<sequence>MTDLKEVDRALSTYIRPLTFPIAIKMLKSEKEIPEKTRRPLQQMKKRVAICQGIGMARKLGWAVAMGKEDMQCSLGAAPFGFFKDIDFFKEGNLAAGMFTASKEVGKSEEELVDCFDYGLYSHILVAPLNRAAFEPDLLMIYGNPAQIMRLIQGALYNEGGAVHSSSLGRLGCATLITTIKRDQCRYMVPGNGDRIFGMTQDDEMSFVVPASKIDTVLDGLAKTHKSGIRYPITSFYNFEATFPPSYQELMKIWEEEGEL</sequence>
<protein>
    <recommendedName>
        <fullName evidence="2">DUF169 domain-containing protein</fullName>
    </recommendedName>
</protein>
<gene>
    <name evidence="1" type="ORF">LCGC14_2637430</name>
</gene>
<dbReference type="PANTHER" id="PTHR37954">
    <property type="entry name" value="BLL4979 PROTEIN"/>
    <property type="match status" value="1"/>
</dbReference>
<reference evidence="1" key="1">
    <citation type="journal article" date="2015" name="Nature">
        <title>Complex archaea that bridge the gap between prokaryotes and eukaryotes.</title>
        <authorList>
            <person name="Spang A."/>
            <person name="Saw J.H."/>
            <person name="Jorgensen S.L."/>
            <person name="Zaremba-Niedzwiedzka K."/>
            <person name="Martijn J."/>
            <person name="Lind A.E."/>
            <person name="van Eijk R."/>
            <person name="Schleper C."/>
            <person name="Guy L."/>
            <person name="Ettema T.J."/>
        </authorList>
    </citation>
    <scope>NUCLEOTIDE SEQUENCE</scope>
</reference>
<organism evidence="1">
    <name type="scientific">marine sediment metagenome</name>
    <dbReference type="NCBI Taxonomy" id="412755"/>
    <lineage>
        <taxon>unclassified sequences</taxon>
        <taxon>metagenomes</taxon>
        <taxon>ecological metagenomes</taxon>
    </lineage>
</organism>